<dbReference type="GO" id="GO:0006508">
    <property type="term" value="P:proteolysis"/>
    <property type="evidence" value="ECO:0007669"/>
    <property type="project" value="UniProtKB-KW"/>
</dbReference>
<dbReference type="EC" id="3.4.22.-" evidence="11"/>
<dbReference type="SUPFAM" id="SSF54001">
    <property type="entry name" value="Cysteine proteinases"/>
    <property type="match status" value="1"/>
</dbReference>
<evidence type="ECO:0000256" key="11">
    <source>
        <dbReference type="RuleBase" id="RU363115"/>
    </source>
</evidence>
<evidence type="ECO:0000259" key="12">
    <source>
        <dbReference type="Pfam" id="PF03416"/>
    </source>
</evidence>
<keyword evidence="5 11" id="KW-0645">Protease</keyword>
<dbReference type="Proteomes" id="UP001470230">
    <property type="component" value="Unassembled WGS sequence"/>
</dbReference>
<dbReference type="InterPro" id="IPR038765">
    <property type="entry name" value="Papain-like_cys_pep_sf"/>
</dbReference>
<comment type="subcellular location">
    <subcellularLocation>
        <location evidence="1 11">Cytoplasm</location>
    </subcellularLocation>
</comment>
<keyword evidence="7" id="KW-0788">Thiol protease</keyword>
<keyword evidence="6 11" id="KW-0378">Hydrolase</keyword>
<dbReference type="Pfam" id="PF03416">
    <property type="entry name" value="Peptidase_C54"/>
    <property type="match status" value="1"/>
</dbReference>
<gene>
    <name evidence="13" type="ORF">M9Y10_035063</name>
</gene>
<evidence type="ECO:0000256" key="6">
    <source>
        <dbReference type="ARBA" id="ARBA00022801"/>
    </source>
</evidence>
<dbReference type="InterPro" id="IPR005078">
    <property type="entry name" value="Peptidase_C54"/>
</dbReference>
<evidence type="ECO:0000256" key="10">
    <source>
        <dbReference type="ARBA" id="ARBA00029362"/>
    </source>
</evidence>
<dbReference type="InterPro" id="IPR046792">
    <property type="entry name" value="Peptidase_C54_cat"/>
</dbReference>
<evidence type="ECO:0000256" key="2">
    <source>
        <dbReference type="ARBA" id="ARBA00010958"/>
    </source>
</evidence>
<evidence type="ECO:0000256" key="3">
    <source>
        <dbReference type="ARBA" id="ARBA00022448"/>
    </source>
</evidence>
<proteinExistence type="inferred from homology"/>
<dbReference type="GO" id="GO:0008233">
    <property type="term" value="F:peptidase activity"/>
    <property type="evidence" value="ECO:0007669"/>
    <property type="project" value="UniProtKB-KW"/>
</dbReference>
<protein>
    <recommendedName>
        <fullName evidence="11">Cysteine protease</fullName>
        <ecNumber evidence="11">3.4.22.-</ecNumber>
    </recommendedName>
</protein>
<evidence type="ECO:0000256" key="4">
    <source>
        <dbReference type="ARBA" id="ARBA00022490"/>
    </source>
</evidence>
<evidence type="ECO:0000256" key="9">
    <source>
        <dbReference type="ARBA" id="ARBA00023006"/>
    </source>
</evidence>
<dbReference type="EMBL" id="JAPFFF010000005">
    <property type="protein sequence ID" value="KAK8890290.1"/>
    <property type="molecule type" value="Genomic_DNA"/>
</dbReference>
<reference evidence="13 14" key="1">
    <citation type="submission" date="2024-04" db="EMBL/GenBank/DDBJ databases">
        <title>Tritrichomonas musculus Genome.</title>
        <authorList>
            <person name="Alves-Ferreira E."/>
            <person name="Grigg M."/>
            <person name="Lorenzi H."/>
            <person name="Galac M."/>
        </authorList>
    </citation>
    <scope>NUCLEOTIDE SEQUENCE [LARGE SCALE GENOMIC DNA]</scope>
    <source>
        <strain evidence="13 14">EAF2021</strain>
    </source>
</reference>
<feature type="domain" description="Peptidase C54 catalytic" evidence="12">
    <location>
        <begin position="15"/>
        <end position="270"/>
    </location>
</feature>
<name>A0ABR2KGN7_9EUKA</name>
<sequence length="310" mass="36200">MSKISILGHHFSKTELSENIKNIPRFTYRQGFTRLTNESHFFPLRSDTYWGCCIRCGQSMLFQYMLKFYHNQNKTKDEKNSLISETEVNAQILQDFNDVPDVRFSIHNFCREITKLGGHEGQYVSVSKLAVVIKNLLTPDYPVYVSENSTIVKDHIEPLFESGKTVLCLIPMKCGINTFDQEFAPLIQLATGFDTGLGFISGYKRRAYYFVGFDFEKFYYFDPHETKSFVSQVDDYKSYYEPELKSISLKDISPSLMLCFAWDTKEQMEETFYILSTLPGTYPIVFIDHQYEPKLLENTENTWELIEHDV</sequence>
<evidence type="ECO:0000256" key="8">
    <source>
        <dbReference type="ARBA" id="ARBA00022927"/>
    </source>
</evidence>
<evidence type="ECO:0000256" key="1">
    <source>
        <dbReference type="ARBA" id="ARBA00004496"/>
    </source>
</evidence>
<evidence type="ECO:0000256" key="7">
    <source>
        <dbReference type="ARBA" id="ARBA00022807"/>
    </source>
</evidence>
<comment type="similarity">
    <text evidence="2 11">Belongs to the peptidase C54 family.</text>
</comment>
<dbReference type="PANTHER" id="PTHR22624">
    <property type="entry name" value="CYSTEINE PROTEASE ATG4"/>
    <property type="match status" value="1"/>
</dbReference>
<keyword evidence="3" id="KW-0813">Transport</keyword>
<accession>A0ABR2KGN7</accession>
<keyword evidence="8 11" id="KW-0653">Protein transport</keyword>
<evidence type="ECO:0000313" key="14">
    <source>
        <dbReference type="Proteomes" id="UP001470230"/>
    </source>
</evidence>
<dbReference type="PANTHER" id="PTHR22624:SF49">
    <property type="entry name" value="CYSTEINE PROTEASE"/>
    <property type="match status" value="1"/>
</dbReference>
<comment type="catalytic activity">
    <reaction evidence="10">
        <text>[protein]-C-terminal L-amino acid-glycyl-phosphatidylethanolamide + H2O = [protein]-C-terminal L-amino acid-glycine + a 1,2-diacyl-sn-glycero-3-phosphoethanolamine</text>
        <dbReference type="Rhea" id="RHEA:67548"/>
        <dbReference type="Rhea" id="RHEA-COMP:17323"/>
        <dbReference type="Rhea" id="RHEA-COMP:17324"/>
        <dbReference type="ChEBI" id="CHEBI:15377"/>
        <dbReference type="ChEBI" id="CHEBI:64612"/>
        <dbReference type="ChEBI" id="CHEBI:172940"/>
        <dbReference type="ChEBI" id="CHEBI:172941"/>
    </reaction>
    <physiologicalReaction direction="left-to-right" evidence="10">
        <dbReference type="Rhea" id="RHEA:67549"/>
    </physiologicalReaction>
</comment>
<evidence type="ECO:0000313" key="13">
    <source>
        <dbReference type="EMBL" id="KAK8890290.1"/>
    </source>
</evidence>
<organism evidence="13 14">
    <name type="scientific">Tritrichomonas musculus</name>
    <dbReference type="NCBI Taxonomy" id="1915356"/>
    <lineage>
        <taxon>Eukaryota</taxon>
        <taxon>Metamonada</taxon>
        <taxon>Parabasalia</taxon>
        <taxon>Tritrichomonadida</taxon>
        <taxon>Tritrichomonadidae</taxon>
        <taxon>Tritrichomonas</taxon>
    </lineage>
</organism>
<keyword evidence="9 11" id="KW-0072">Autophagy</keyword>
<keyword evidence="4 11" id="KW-0963">Cytoplasm</keyword>
<evidence type="ECO:0000256" key="5">
    <source>
        <dbReference type="ARBA" id="ARBA00022670"/>
    </source>
</evidence>
<comment type="function">
    <text evidence="11">Cysteine protease that plays a key role in autophagy by mediating both proteolytic activation and delipidation of ATG8 family proteins.</text>
</comment>
<keyword evidence="14" id="KW-1185">Reference proteome</keyword>
<comment type="caution">
    <text evidence="13">The sequence shown here is derived from an EMBL/GenBank/DDBJ whole genome shotgun (WGS) entry which is preliminary data.</text>
</comment>